<organism evidence="2 3">
    <name type="scientific">Dimorphilus gyrociliatus</name>
    <dbReference type="NCBI Taxonomy" id="2664684"/>
    <lineage>
        <taxon>Eukaryota</taxon>
        <taxon>Metazoa</taxon>
        <taxon>Spiralia</taxon>
        <taxon>Lophotrochozoa</taxon>
        <taxon>Annelida</taxon>
        <taxon>Polychaeta</taxon>
        <taxon>Polychaeta incertae sedis</taxon>
        <taxon>Dinophilidae</taxon>
        <taxon>Dimorphilus</taxon>
    </lineage>
</organism>
<protein>
    <submittedName>
        <fullName evidence="2">DgyrCDS97</fullName>
    </submittedName>
</protein>
<name>A0A7I8V651_9ANNE</name>
<reference evidence="2 3" key="1">
    <citation type="submission" date="2020-08" db="EMBL/GenBank/DDBJ databases">
        <authorList>
            <person name="Hejnol A."/>
        </authorList>
    </citation>
    <scope>NUCLEOTIDE SEQUENCE [LARGE SCALE GENOMIC DNA]</scope>
</reference>
<sequence length="212" mass="24847">MESFSTVLRNISQVSDEDEQEIRTLGEAVQKAKHIIQDFQKRGEALQEEVNKAEQKLKDVDKSCGKKEIYLRINEALLQKFKDKYSILQMGIMEAQADYDEELCNSLKKSLAIPAIDINLSDCWSEIDTLRRENRELENHEIIIKSLKCRINVARQKRETLGEEFKGIQTEIFGCRKRLSTLCKDYLAIQDIKRARINHIKKQNYRKRITIQ</sequence>
<proteinExistence type="predicted"/>
<dbReference type="Proteomes" id="UP000549394">
    <property type="component" value="Unassembled WGS sequence"/>
</dbReference>
<accession>A0A7I8V651</accession>
<dbReference type="EMBL" id="CAJFCJ010000001">
    <property type="protein sequence ID" value="CAD5110726.1"/>
    <property type="molecule type" value="Genomic_DNA"/>
</dbReference>
<evidence type="ECO:0000256" key="1">
    <source>
        <dbReference type="SAM" id="Coils"/>
    </source>
</evidence>
<dbReference type="AlphaFoldDB" id="A0A7I8V651"/>
<feature type="coiled-coil region" evidence="1">
    <location>
        <begin position="130"/>
        <end position="164"/>
    </location>
</feature>
<comment type="caution">
    <text evidence="2">The sequence shown here is derived from an EMBL/GenBank/DDBJ whole genome shotgun (WGS) entry which is preliminary data.</text>
</comment>
<feature type="coiled-coil region" evidence="1">
    <location>
        <begin position="29"/>
        <end position="63"/>
    </location>
</feature>
<evidence type="ECO:0000313" key="3">
    <source>
        <dbReference type="Proteomes" id="UP000549394"/>
    </source>
</evidence>
<gene>
    <name evidence="2" type="ORF">DGYR_LOCUS90</name>
</gene>
<keyword evidence="3" id="KW-1185">Reference proteome</keyword>
<evidence type="ECO:0000313" key="2">
    <source>
        <dbReference type="EMBL" id="CAD5110726.1"/>
    </source>
</evidence>
<keyword evidence="1" id="KW-0175">Coiled coil</keyword>